<evidence type="ECO:0000256" key="1">
    <source>
        <dbReference type="SAM" id="MobiDB-lite"/>
    </source>
</evidence>
<dbReference type="SUPFAM" id="SSF48371">
    <property type="entry name" value="ARM repeat"/>
    <property type="match status" value="1"/>
</dbReference>
<comment type="caution">
    <text evidence="3">The sequence shown here is derived from an EMBL/GenBank/DDBJ whole genome shotgun (WGS) entry which is preliminary data.</text>
</comment>
<dbReference type="Proteomes" id="UP000299794">
    <property type="component" value="Unassembled WGS sequence"/>
</dbReference>
<feature type="compositionally biased region" description="Low complexity" evidence="1">
    <location>
        <begin position="25"/>
        <end position="37"/>
    </location>
</feature>
<evidence type="ECO:0000313" key="3">
    <source>
        <dbReference type="EMBL" id="GDZ95015.1"/>
    </source>
</evidence>
<organism evidence="3 4">
    <name type="scientific">Planktothrix agardhii CCAP 1459/11A</name>
    <dbReference type="NCBI Taxonomy" id="282420"/>
    <lineage>
        <taxon>Bacteria</taxon>
        <taxon>Bacillati</taxon>
        <taxon>Cyanobacteriota</taxon>
        <taxon>Cyanophyceae</taxon>
        <taxon>Oscillatoriophycideae</taxon>
        <taxon>Oscillatoriales</taxon>
        <taxon>Microcoleaceae</taxon>
        <taxon>Planktothrix</taxon>
    </lineage>
</organism>
<evidence type="ECO:0000259" key="2">
    <source>
        <dbReference type="Pfam" id="PF20720"/>
    </source>
</evidence>
<dbReference type="InterPro" id="IPR049050">
    <property type="entry name" value="nSTAND3"/>
</dbReference>
<feature type="compositionally biased region" description="Low complexity" evidence="1">
    <location>
        <begin position="1"/>
        <end position="15"/>
    </location>
</feature>
<accession>A0A4P5ZY43</accession>
<gene>
    <name evidence="3" type="ORF">PA905_31960</name>
</gene>
<proteinExistence type="predicted"/>
<dbReference type="AlphaFoldDB" id="A0A4P5ZY43"/>
<reference evidence="4" key="1">
    <citation type="submission" date="2019-02" db="EMBL/GenBank/DDBJ databases">
        <title>Draft genome sequence of Planktothrix agardhii NIES-905.</title>
        <authorList>
            <person name="Yamaguchi H."/>
            <person name="Suzuki S."/>
            <person name="Kawachi M."/>
        </authorList>
    </citation>
    <scope>NUCLEOTIDE SEQUENCE [LARGE SCALE GENOMIC DNA]</scope>
    <source>
        <strain evidence="4">CCAP 1459/11A</strain>
    </source>
</reference>
<dbReference type="Pfam" id="PF20720">
    <property type="entry name" value="nSTAND3"/>
    <property type="match status" value="1"/>
</dbReference>
<evidence type="ECO:0000313" key="4">
    <source>
        <dbReference type="Proteomes" id="UP000299794"/>
    </source>
</evidence>
<sequence length="726" mass="83288">MANNQNPNIPNQSSPDYHNETKQENLNSSNTSNSPSPDELLKELKEKGSAGVLNFYIDSRSGGAYFSDKVDIVGDVVGGDQIKGATNLWTPRYRRELAGQIRNLEIKKLQSVYLETINYEKVKQILNDHHILLLYGNAHHGKRATAIYLTISLLQSEEVFEIDPTIENLGLFKSEKKHGYIIDNITFEGIRKLNQAQTNNLSQHLKTQESYLVITIDNLTSSAKQSLEDYIFEWSCLNHRSESDNVLEKHLIWYLRTSQFSRDNYSEILQNQSVCELLDKGLLPGQIDKLAGLLSKVVKGNLNLEESVAHFCSIASQQVEIWFDEHQTIEERTDMISLAVLSGTNYEYFREASNNLRLNLQSLEKPTDKEPVNRPDNKRSKFLEEFGAKIEYGYENKHYGEIKVELIELKNQEFQRSVLSYIWQEYDQWREPILKWLNNLGLHSNMGVKFRTAAALGQLSIYAFGHVIDQVLQPWAKSSNQEQQRLAALALSIPLSEDELAPQVLKLIRHWSTLKNSPKLQMTAIIAYGGYIGTRFPEAAFRDLLTIAESEEPAIASAVVESMVSLFFFGQLYLPVLTTLQEWSQKNKTTFTPTLSLFTFTLIMGEVEVPDTEPILFWLIWEEQELAKNQPESGKECENIVIYLLRQALNLKLTRRLALEGLYKSLNFADYDHRLYPVLGQILYKMVAEGTEREKERIIYYLNQWANNRPCAASKIRSKIKNHLGI</sequence>
<dbReference type="EMBL" id="BJCD01000051">
    <property type="protein sequence ID" value="GDZ95015.1"/>
    <property type="molecule type" value="Genomic_DNA"/>
</dbReference>
<dbReference type="RefSeq" id="WP_141294995.1">
    <property type="nucleotide sequence ID" value="NZ_BJCD01000051.1"/>
</dbReference>
<dbReference type="InterPro" id="IPR016024">
    <property type="entry name" value="ARM-type_fold"/>
</dbReference>
<feature type="domain" description="Novel STAND NTPase 3" evidence="2">
    <location>
        <begin position="113"/>
        <end position="224"/>
    </location>
</feature>
<protein>
    <recommendedName>
        <fullName evidence="2">Novel STAND NTPase 3 domain-containing protein</fullName>
    </recommendedName>
</protein>
<feature type="region of interest" description="Disordered" evidence="1">
    <location>
        <begin position="1"/>
        <end position="39"/>
    </location>
</feature>
<name>A0A4P5ZY43_PLAAG</name>